<evidence type="ECO:0000256" key="3">
    <source>
        <dbReference type="ARBA" id="ARBA00022490"/>
    </source>
</evidence>
<dbReference type="InterPro" id="IPR020751">
    <property type="entry name" value="aa-tRNA-synth_I_codon-bd_sub2"/>
</dbReference>
<sequence length="522" mass="59115">MSEFRDAAMQSKAWPFEEARKLLKRADAAGKDEVLFETGYGPSGLPHIGTFGEVARTTMIRRAFEAISDIPTRLICFSDDLDGMRKVPENVPNPDLLQEHLQKPLTSVPDPFETHESFGHHNNAMLRRFLDTFGFEYEFISATEFYRSGQFDDVLRRACERYDDIMAVMLKSLREERQQTYSIFLPIHPETGRVLYVPIKHVDAKEATITFDDTDGREFTLPVTGGNVKFQWKPDFGARWAALGVDFEMYGKDHSTNTPIYDRICEILGGTKPEHFTYELFLDANGEKISKSKGNGLSIDEWLTYASTESLSYYMFLKPKTAKRLSWDVIPKAVDEYHQQLRAYPTQDAKAQAANPVWHIHSGNVPESRMVVPFAMLLNLVSVSGAEDKETLWGFIRRYAPDASPEHNPDLDQAAGFAIRYYDDFVKPGKVFRAPDEKEAAAMRDLADRLRAHEGETDDETLQSLVFAVGKDHGFEPLRDWFKALYEVLLGASQGPRFGGFIALYGVDETVALIEKGLAGEL</sequence>
<dbReference type="SUPFAM" id="SSF52374">
    <property type="entry name" value="Nucleotidylyl transferase"/>
    <property type="match status" value="1"/>
</dbReference>
<keyword evidence="4 10" id="KW-0436">Ligase</keyword>
<evidence type="ECO:0000256" key="10">
    <source>
        <dbReference type="HAMAP-Rule" id="MF_00177"/>
    </source>
</evidence>
<dbReference type="EMBL" id="JBHTMU010000053">
    <property type="protein sequence ID" value="MFD1344509.1"/>
    <property type="molecule type" value="Genomic_DNA"/>
</dbReference>
<comment type="caution">
    <text evidence="11">The sequence shown here is derived from an EMBL/GenBank/DDBJ whole genome shotgun (WGS) entry which is preliminary data.</text>
</comment>
<comment type="subcellular location">
    <subcellularLocation>
        <location evidence="1 10">Cytoplasm</location>
    </subcellularLocation>
</comment>
<dbReference type="HAMAP" id="MF_00177">
    <property type="entry name" value="Lys_tRNA_synth_class1"/>
    <property type="match status" value="1"/>
</dbReference>
<dbReference type="Proteomes" id="UP001597135">
    <property type="component" value="Unassembled WGS sequence"/>
</dbReference>
<dbReference type="NCBIfam" id="TIGR00467">
    <property type="entry name" value="lysS_arch"/>
    <property type="match status" value="1"/>
</dbReference>
<dbReference type="Pfam" id="PF01921">
    <property type="entry name" value="tRNA-synt_1f"/>
    <property type="match status" value="1"/>
</dbReference>
<feature type="short sequence motif" description="'HIGH' region" evidence="10">
    <location>
        <begin position="42"/>
        <end position="50"/>
    </location>
</feature>
<dbReference type="Gene3D" id="3.40.50.620">
    <property type="entry name" value="HUPs"/>
    <property type="match status" value="2"/>
</dbReference>
<dbReference type="InterPro" id="IPR002904">
    <property type="entry name" value="Lys-tRNA-ligase"/>
</dbReference>
<evidence type="ECO:0000256" key="2">
    <source>
        <dbReference type="ARBA" id="ARBA00005594"/>
    </source>
</evidence>
<accession>A0ABW3ZN35</accession>
<dbReference type="GO" id="GO:0004824">
    <property type="term" value="F:lysine-tRNA ligase activity"/>
    <property type="evidence" value="ECO:0007669"/>
    <property type="project" value="UniProtKB-EC"/>
</dbReference>
<reference evidence="12" key="1">
    <citation type="journal article" date="2019" name="Int. J. Syst. Evol. Microbiol.">
        <title>The Global Catalogue of Microorganisms (GCM) 10K type strain sequencing project: providing services to taxonomists for standard genome sequencing and annotation.</title>
        <authorList>
            <consortium name="The Broad Institute Genomics Platform"/>
            <consortium name="The Broad Institute Genome Sequencing Center for Infectious Disease"/>
            <person name="Wu L."/>
            <person name="Ma J."/>
        </authorList>
    </citation>
    <scope>NUCLEOTIDE SEQUENCE [LARGE SCALE GENOMIC DNA]</scope>
    <source>
        <strain evidence="12">CCUG 62953</strain>
    </source>
</reference>
<evidence type="ECO:0000256" key="9">
    <source>
        <dbReference type="ARBA" id="ARBA00048573"/>
    </source>
</evidence>
<organism evidence="11 12">
    <name type="scientific">Litorisediminicola beolgyonensis</name>
    <dbReference type="NCBI Taxonomy" id="1173614"/>
    <lineage>
        <taxon>Bacteria</taxon>
        <taxon>Pseudomonadati</taxon>
        <taxon>Pseudomonadota</taxon>
        <taxon>Alphaproteobacteria</taxon>
        <taxon>Rhodobacterales</taxon>
        <taxon>Paracoccaceae</taxon>
        <taxon>Litorisediminicola</taxon>
    </lineage>
</organism>
<dbReference type="NCBIfam" id="NF001968">
    <property type="entry name" value="PRK00750.1-2"/>
    <property type="match status" value="1"/>
</dbReference>
<dbReference type="PROSITE" id="PS00178">
    <property type="entry name" value="AA_TRNA_LIGASE_I"/>
    <property type="match status" value="1"/>
</dbReference>
<evidence type="ECO:0000256" key="6">
    <source>
        <dbReference type="ARBA" id="ARBA00022840"/>
    </source>
</evidence>
<keyword evidence="12" id="KW-1185">Reference proteome</keyword>
<keyword evidence="5 10" id="KW-0547">Nucleotide-binding</keyword>
<keyword evidence="8 10" id="KW-0030">Aminoacyl-tRNA synthetase</keyword>
<dbReference type="Gene3D" id="1.10.10.350">
    <property type="match status" value="1"/>
</dbReference>
<comment type="similarity">
    <text evidence="2 10">Belongs to the class-I aminoacyl-tRNA synthetase family.</text>
</comment>
<evidence type="ECO:0000256" key="5">
    <source>
        <dbReference type="ARBA" id="ARBA00022741"/>
    </source>
</evidence>
<keyword evidence="3 10" id="KW-0963">Cytoplasm</keyword>
<keyword evidence="6 10" id="KW-0067">ATP-binding</keyword>
<dbReference type="InterPro" id="IPR001412">
    <property type="entry name" value="aa-tRNA-synth_I_CS"/>
</dbReference>
<dbReference type="RefSeq" id="WP_386806089.1">
    <property type="nucleotide sequence ID" value="NZ_JBHTMU010000053.1"/>
</dbReference>
<dbReference type="InterPro" id="IPR014729">
    <property type="entry name" value="Rossmann-like_a/b/a_fold"/>
</dbReference>
<evidence type="ECO:0000256" key="4">
    <source>
        <dbReference type="ARBA" id="ARBA00022598"/>
    </source>
</evidence>
<keyword evidence="7 10" id="KW-0648">Protein biosynthesis</keyword>
<proteinExistence type="inferred from homology"/>
<evidence type="ECO:0000256" key="8">
    <source>
        <dbReference type="ARBA" id="ARBA00023146"/>
    </source>
</evidence>
<dbReference type="InterPro" id="IPR008925">
    <property type="entry name" value="aa_tRNA-synth_I_cd-bd_sf"/>
</dbReference>
<evidence type="ECO:0000256" key="1">
    <source>
        <dbReference type="ARBA" id="ARBA00004496"/>
    </source>
</evidence>
<evidence type="ECO:0000313" key="11">
    <source>
        <dbReference type="EMBL" id="MFD1344509.1"/>
    </source>
</evidence>
<feature type="short sequence motif" description="'KMSKS' region" evidence="10">
    <location>
        <begin position="288"/>
        <end position="292"/>
    </location>
</feature>
<dbReference type="PANTHER" id="PTHR37940:SF1">
    <property type="entry name" value="LYSINE--TRNA LIGASE"/>
    <property type="match status" value="1"/>
</dbReference>
<evidence type="ECO:0000313" key="12">
    <source>
        <dbReference type="Proteomes" id="UP001597135"/>
    </source>
</evidence>
<protein>
    <recommendedName>
        <fullName evidence="10">Lysine--tRNA ligase</fullName>
        <ecNumber evidence="10">6.1.1.6</ecNumber>
    </recommendedName>
    <alternativeName>
        <fullName evidence="10">Lysyl-tRNA synthetase</fullName>
        <shortName evidence="10">LysRS</shortName>
    </alternativeName>
</protein>
<dbReference type="SUPFAM" id="SSF48163">
    <property type="entry name" value="An anticodon-binding domain of class I aminoacyl-tRNA synthetases"/>
    <property type="match status" value="1"/>
</dbReference>
<name>A0ABW3ZN35_9RHOB</name>
<feature type="binding site" evidence="10">
    <location>
        <position position="291"/>
    </location>
    <ligand>
        <name>ATP</name>
        <dbReference type="ChEBI" id="CHEBI:30616"/>
    </ligand>
</feature>
<evidence type="ECO:0000256" key="7">
    <source>
        <dbReference type="ARBA" id="ARBA00022917"/>
    </source>
</evidence>
<gene>
    <name evidence="10" type="primary">lysS</name>
    <name evidence="11" type="ORF">ACFQ4E_18910</name>
</gene>
<dbReference type="PANTHER" id="PTHR37940">
    <property type="entry name" value="LYSINE--TRNA LIGASE"/>
    <property type="match status" value="1"/>
</dbReference>
<comment type="catalytic activity">
    <reaction evidence="9 10">
        <text>tRNA(Lys) + L-lysine + ATP = L-lysyl-tRNA(Lys) + AMP + diphosphate</text>
        <dbReference type="Rhea" id="RHEA:20792"/>
        <dbReference type="Rhea" id="RHEA-COMP:9696"/>
        <dbReference type="Rhea" id="RHEA-COMP:9697"/>
        <dbReference type="ChEBI" id="CHEBI:30616"/>
        <dbReference type="ChEBI" id="CHEBI:32551"/>
        <dbReference type="ChEBI" id="CHEBI:33019"/>
        <dbReference type="ChEBI" id="CHEBI:78442"/>
        <dbReference type="ChEBI" id="CHEBI:78529"/>
        <dbReference type="ChEBI" id="CHEBI:456215"/>
        <dbReference type="EC" id="6.1.1.6"/>
    </reaction>
</comment>
<dbReference type="EC" id="6.1.1.6" evidence="10"/>